<evidence type="ECO:0000313" key="4">
    <source>
        <dbReference type="Proteomes" id="UP000320762"/>
    </source>
</evidence>
<gene>
    <name evidence="3" type="ORF">BD626DRAFT_4743</name>
</gene>
<organism evidence="3 4">
    <name type="scientific">Schizophyllum amplum</name>
    <dbReference type="NCBI Taxonomy" id="97359"/>
    <lineage>
        <taxon>Eukaryota</taxon>
        <taxon>Fungi</taxon>
        <taxon>Dikarya</taxon>
        <taxon>Basidiomycota</taxon>
        <taxon>Agaricomycotina</taxon>
        <taxon>Agaricomycetes</taxon>
        <taxon>Agaricomycetidae</taxon>
        <taxon>Agaricales</taxon>
        <taxon>Schizophyllaceae</taxon>
        <taxon>Schizophyllum</taxon>
    </lineage>
</organism>
<dbReference type="EMBL" id="VDMD01000001">
    <property type="protein sequence ID" value="TRM69066.1"/>
    <property type="molecule type" value="Genomic_DNA"/>
</dbReference>
<keyword evidence="4" id="KW-1185">Reference proteome</keyword>
<feature type="transmembrane region" description="Helical" evidence="2">
    <location>
        <begin position="259"/>
        <end position="280"/>
    </location>
</feature>
<name>A0A550CW87_9AGAR</name>
<reference evidence="3 4" key="1">
    <citation type="journal article" date="2019" name="New Phytol.">
        <title>Comparative genomics reveals unique wood-decay strategies and fruiting body development in the Schizophyllaceae.</title>
        <authorList>
            <person name="Almasi E."/>
            <person name="Sahu N."/>
            <person name="Krizsan K."/>
            <person name="Balint B."/>
            <person name="Kovacs G.M."/>
            <person name="Kiss B."/>
            <person name="Cseklye J."/>
            <person name="Drula E."/>
            <person name="Henrissat B."/>
            <person name="Nagy I."/>
            <person name="Chovatia M."/>
            <person name="Adam C."/>
            <person name="LaButti K."/>
            <person name="Lipzen A."/>
            <person name="Riley R."/>
            <person name="Grigoriev I.V."/>
            <person name="Nagy L.G."/>
        </authorList>
    </citation>
    <scope>NUCLEOTIDE SEQUENCE [LARGE SCALE GENOMIC DNA]</scope>
    <source>
        <strain evidence="3 4">NL-1724</strain>
    </source>
</reference>
<evidence type="ECO:0000256" key="2">
    <source>
        <dbReference type="SAM" id="Phobius"/>
    </source>
</evidence>
<keyword evidence="2" id="KW-1133">Transmembrane helix</keyword>
<keyword evidence="2" id="KW-0812">Transmembrane</keyword>
<feature type="transmembrane region" description="Helical" evidence="2">
    <location>
        <begin position="12"/>
        <end position="34"/>
    </location>
</feature>
<sequence>MKELVQSWMDRLQLISVITTFFASTEAGLLQVIIRDDPAEFTATESAANAGVLGALVLHTNAAILSFLASFLLVRYRVEEAKKEEMKIEYAASDHDRSDAGSEHPDAHSIHADLEKGHAELEKGHAELEERLSESDNRNLRPPTASAINPTLTIPKTPLDRPPLRVTSPSPLSPAQSHAISNTSFSTPLAGLSRQTFSEPPIFHADPHLETVGPFAMLQPPTHLLSRCHALCIWLSALGFVLAIMGIGCFAWSRQTSGVAIFTSVLIGGSATATGLVFLYPGAG</sequence>
<comment type="caution">
    <text evidence="3">The sequence shown here is derived from an EMBL/GenBank/DDBJ whole genome shotgun (WGS) entry which is preliminary data.</text>
</comment>
<feature type="compositionally biased region" description="Basic and acidic residues" evidence="1">
    <location>
        <begin position="127"/>
        <end position="139"/>
    </location>
</feature>
<proteinExistence type="predicted"/>
<keyword evidence="2" id="KW-0472">Membrane</keyword>
<feature type="compositionally biased region" description="Polar residues" evidence="1">
    <location>
        <begin position="167"/>
        <end position="182"/>
    </location>
</feature>
<dbReference type="OrthoDB" id="2653987at2759"/>
<feature type="transmembrane region" description="Helical" evidence="2">
    <location>
        <begin position="231"/>
        <end position="253"/>
    </location>
</feature>
<dbReference type="Proteomes" id="UP000320762">
    <property type="component" value="Unassembled WGS sequence"/>
</dbReference>
<dbReference type="AlphaFoldDB" id="A0A550CW87"/>
<feature type="region of interest" description="Disordered" evidence="1">
    <location>
        <begin position="127"/>
        <end position="182"/>
    </location>
</feature>
<accession>A0A550CW87</accession>
<evidence type="ECO:0000313" key="3">
    <source>
        <dbReference type="EMBL" id="TRM69066.1"/>
    </source>
</evidence>
<protein>
    <submittedName>
        <fullName evidence="3">Uncharacterized protein</fullName>
    </submittedName>
</protein>
<evidence type="ECO:0000256" key="1">
    <source>
        <dbReference type="SAM" id="MobiDB-lite"/>
    </source>
</evidence>
<feature type="transmembrane region" description="Helical" evidence="2">
    <location>
        <begin position="54"/>
        <end position="74"/>
    </location>
</feature>